<keyword evidence="3" id="KW-1185">Reference proteome</keyword>
<feature type="transmembrane region" description="Helical" evidence="1">
    <location>
        <begin position="125"/>
        <end position="145"/>
    </location>
</feature>
<gene>
    <name evidence="2" type="ORF">GCM10009788_38190</name>
</gene>
<comment type="caution">
    <text evidence="2">The sequence shown here is derived from an EMBL/GenBank/DDBJ whole genome shotgun (WGS) entry which is preliminary data.</text>
</comment>
<dbReference type="RefSeq" id="WP_141006463.1">
    <property type="nucleotide sequence ID" value="NZ_BAAAOR010000028.1"/>
</dbReference>
<feature type="transmembrane region" description="Helical" evidence="1">
    <location>
        <begin position="12"/>
        <end position="33"/>
    </location>
</feature>
<accession>A0ABN2B0A9</accession>
<feature type="transmembrane region" description="Helical" evidence="1">
    <location>
        <begin position="195"/>
        <end position="214"/>
    </location>
</feature>
<keyword evidence="1" id="KW-0472">Membrane</keyword>
<proteinExistence type="predicted"/>
<keyword evidence="1" id="KW-0812">Transmembrane</keyword>
<organism evidence="2 3">
    <name type="scientific">Nocardioides humi</name>
    <dbReference type="NCBI Taxonomy" id="449461"/>
    <lineage>
        <taxon>Bacteria</taxon>
        <taxon>Bacillati</taxon>
        <taxon>Actinomycetota</taxon>
        <taxon>Actinomycetes</taxon>
        <taxon>Propionibacteriales</taxon>
        <taxon>Nocardioidaceae</taxon>
        <taxon>Nocardioides</taxon>
    </lineage>
</organism>
<feature type="transmembrane region" description="Helical" evidence="1">
    <location>
        <begin position="86"/>
        <end position="113"/>
    </location>
</feature>
<feature type="transmembrane region" description="Helical" evidence="1">
    <location>
        <begin position="226"/>
        <end position="245"/>
    </location>
</feature>
<name>A0ABN2B0A9_9ACTN</name>
<keyword evidence="1" id="KW-1133">Transmembrane helix</keyword>
<evidence type="ECO:0000313" key="2">
    <source>
        <dbReference type="EMBL" id="GAA1531320.1"/>
    </source>
</evidence>
<dbReference type="EMBL" id="BAAAOR010000028">
    <property type="protein sequence ID" value="GAA1531320.1"/>
    <property type="molecule type" value="Genomic_DNA"/>
</dbReference>
<protein>
    <submittedName>
        <fullName evidence="2">Uncharacterized protein</fullName>
    </submittedName>
</protein>
<evidence type="ECO:0000256" key="1">
    <source>
        <dbReference type="SAM" id="Phobius"/>
    </source>
</evidence>
<dbReference type="Proteomes" id="UP001500842">
    <property type="component" value="Unassembled WGS sequence"/>
</dbReference>
<reference evidence="2 3" key="1">
    <citation type="journal article" date="2019" name="Int. J. Syst. Evol. Microbiol.">
        <title>The Global Catalogue of Microorganisms (GCM) 10K type strain sequencing project: providing services to taxonomists for standard genome sequencing and annotation.</title>
        <authorList>
            <consortium name="The Broad Institute Genomics Platform"/>
            <consortium name="The Broad Institute Genome Sequencing Center for Infectious Disease"/>
            <person name="Wu L."/>
            <person name="Ma J."/>
        </authorList>
    </citation>
    <scope>NUCLEOTIDE SEQUENCE [LARGE SCALE GENOMIC DNA]</scope>
    <source>
        <strain evidence="2 3">JCM 14942</strain>
    </source>
</reference>
<feature type="transmembrane region" description="Helical" evidence="1">
    <location>
        <begin position="157"/>
        <end position="175"/>
    </location>
</feature>
<evidence type="ECO:0000313" key="3">
    <source>
        <dbReference type="Proteomes" id="UP001500842"/>
    </source>
</evidence>
<sequence length="423" mass="43423">MRRGRLWWSGRDGALLVGLCLVAGVLFMLLAGVPWLGSWKMALDWASGSAMLIGPVVAGLTAWRYSRIAGLGLAALAGQTPRGTRAWLAPAVVTWSVACGAVLLIAVVATSLALLHGSVAAPRQAVVLVLGCSVLAAQVLVGAFAGTRFPGPWAPPVAAVLVFCLTTFSSTAMIPETFRTGGVTGPLVGEVYVPSTILAQASVALALAAILLHGVRSRIAPTVSRATAVTTALAVALGAVCWAGGAASAERYRFVPVPLVCDDGGRPEVCVARETSRPLSALAAALREAAAPLRAAHVDLPARWEPELPLRPHPEGAGVLTFFDDGETSGGADRAAVLASLAAPAACAELRSSSPDLTALQAQAVLTRWLDLASRPGRSDGGELDTWLVTDEATAWAARSYAALSSCSLADLRLPAAAPRWGG</sequence>
<feature type="transmembrane region" description="Helical" evidence="1">
    <location>
        <begin position="45"/>
        <end position="65"/>
    </location>
</feature>